<dbReference type="Proteomes" id="UP000248349">
    <property type="component" value="Unassembled WGS sequence"/>
</dbReference>
<dbReference type="EMBL" id="KZ821218">
    <property type="protein sequence ID" value="PYH49745.1"/>
    <property type="molecule type" value="Genomic_DNA"/>
</dbReference>
<evidence type="ECO:0000256" key="1">
    <source>
        <dbReference type="ARBA" id="ARBA00006249"/>
    </source>
</evidence>
<protein>
    <recommendedName>
        <fullName evidence="8">Carboxylic ester hydrolase</fullName>
        <ecNumber evidence="8">3.1.1.-</ecNumber>
    </recommendedName>
</protein>
<keyword evidence="3" id="KW-0479">Metal-binding</keyword>
<dbReference type="Pfam" id="PF07519">
    <property type="entry name" value="Tannase"/>
    <property type="match status" value="1"/>
</dbReference>
<evidence type="ECO:0000256" key="2">
    <source>
        <dbReference type="ARBA" id="ARBA00022487"/>
    </source>
</evidence>
<keyword evidence="10" id="KW-1185">Reference proteome</keyword>
<keyword evidence="2" id="KW-0719">Serine esterase</keyword>
<keyword evidence="4" id="KW-0732">Signal</keyword>
<accession>A0A318ZSS5</accession>
<dbReference type="GO" id="GO:0030600">
    <property type="term" value="F:feruloyl esterase activity"/>
    <property type="evidence" value="ECO:0007669"/>
    <property type="project" value="UniProtKB-ARBA"/>
</dbReference>
<evidence type="ECO:0000256" key="6">
    <source>
        <dbReference type="ARBA" id="ARBA00022837"/>
    </source>
</evidence>
<evidence type="ECO:0000313" key="10">
    <source>
        <dbReference type="Proteomes" id="UP000248349"/>
    </source>
</evidence>
<evidence type="ECO:0000313" key="9">
    <source>
        <dbReference type="EMBL" id="PYH49745.1"/>
    </source>
</evidence>
<sequence length="555" mass="61125">MSVAKQRLSPSHLRRINIYQHSLMIWFRFILFLLAIKAVARSTSLPAVECSPLRVQPPSFSDVEVLSYMVFPVYDHEIDAIEVNPIKHRRVSVTFCNFSLTYTHPGWDDVINMQVWLPLSDWNKRLQGIGGVGWAGTRGDSATALAVSEGYVAVSSDLGHDATKPSARDWALDETSRHVNLARLLDFSYVGLLDMSRLAKDVAQQLYGEVPKHSYWNGCGAGGRQGMMLAQRFPEAFDGIVVGSPTLSWAHFMPTGYWPTFVMKMLNTYPSSCVMDAIAAEAVKACDDRDGVVEGIITQPERCDFNPLSLVGKNADCGDGVNVEITLDVAILVEKIWQGMRSQDGKPLWYGFSRGSLWHATRCSSMGEVHHHTCTPAPSTLVLDWLELFVAQNPDLELPHLKLTYPEFEALFHLSIAAYQSIISADSPDLADFKSRGGKIIHWHGLNDGEVPPGGSAAYYVTVKNRDPSVMDFYRYFEAPGVGHCGSGPGAAPIGVMGALTIWVETGIAPDILPAVSEDGSLTRILCPFPSVVTYLEGDAEKPEAFGCRESPLWR</sequence>
<proteinExistence type="inferred from homology"/>
<name>A0A318ZSS5_9EURO</name>
<keyword evidence="7" id="KW-1015">Disulfide bond</keyword>
<dbReference type="STRING" id="1450539.A0A318ZSS5"/>
<dbReference type="InterPro" id="IPR029058">
    <property type="entry name" value="AB_hydrolase_fold"/>
</dbReference>
<dbReference type="AlphaFoldDB" id="A0A318ZSS5"/>
<evidence type="ECO:0000256" key="5">
    <source>
        <dbReference type="ARBA" id="ARBA00022801"/>
    </source>
</evidence>
<dbReference type="InterPro" id="IPR011118">
    <property type="entry name" value="Tannase/feruloyl_esterase"/>
</dbReference>
<dbReference type="PANTHER" id="PTHR33938:SF8">
    <property type="entry name" value="CARBOXYLIC ESTER HYDROLASE"/>
    <property type="match status" value="1"/>
</dbReference>
<keyword evidence="6" id="KW-0106">Calcium</keyword>
<dbReference type="GeneID" id="37079701"/>
<dbReference type="OrthoDB" id="3039123at2759"/>
<evidence type="ECO:0000256" key="4">
    <source>
        <dbReference type="ARBA" id="ARBA00022729"/>
    </source>
</evidence>
<dbReference type="PANTHER" id="PTHR33938">
    <property type="entry name" value="FERULOYL ESTERASE B-RELATED"/>
    <property type="match status" value="1"/>
</dbReference>
<evidence type="ECO:0000256" key="7">
    <source>
        <dbReference type="ARBA" id="ARBA00023157"/>
    </source>
</evidence>
<reference evidence="9 10" key="1">
    <citation type="submission" date="2016-12" db="EMBL/GenBank/DDBJ databases">
        <title>The genomes of Aspergillus section Nigri reveals drivers in fungal speciation.</title>
        <authorList>
            <consortium name="DOE Joint Genome Institute"/>
            <person name="Vesth T.C."/>
            <person name="Nybo J."/>
            <person name="Theobald S."/>
            <person name="Brandl J."/>
            <person name="Frisvad J.C."/>
            <person name="Nielsen K.F."/>
            <person name="Lyhne E.K."/>
            <person name="Kogle M.E."/>
            <person name="Kuo A."/>
            <person name="Riley R."/>
            <person name="Clum A."/>
            <person name="Nolan M."/>
            <person name="Lipzen A."/>
            <person name="Salamov A."/>
            <person name="Henrissat B."/>
            <person name="Wiebenga A."/>
            <person name="De Vries R.P."/>
            <person name="Grigoriev I.V."/>
            <person name="Mortensen U.H."/>
            <person name="Andersen M.R."/>
            <person name="Baker S.E."/>
        </authorList>
    </citation>
    <scope>NUCLEOTIDE SEQUENCE [LARGE SCALE GENOMIC DNA]</scope>
    <source>
        <strain evidence="9 10">JOP 1030-1</strain>
    </source>
</reference>
<dbReference type="SUPFAM" id="SSF53474">
    <property type="entry name" value="alpha/beta-Hydrolases"/>
    <property type="match status" value="1"/>
</dbReference>
<dbReference type="EC" id="3.1.1.-" evidence="8"/>
<dbReference type="Gene3D" id="3.40.50.1820">
    <property type="entry name" value="alpha/beta hydrolase"/>
    <property type="match status" value="1"/>
</dbReference>
<comment type="similarity">
    <text evidence="1 8">Belongs to the tannase family.</text>
</comment>
<gene>
    <name evidence="9" type="ORF">BP01DRAFT_396418</name>
</gene>
<dbReference type="GO" id="GO:0046872">
    <property type="term" value="F:metal ion binding"/>
    <property type="evidence" value="ECO:0007669"/>
    <property type="project" value="UniProtKB-KW"/>
</dbReference>
<evidence type="ECO:0000256" key="8">
    <source>
        <dbReference type="RuleBase" id="RU361238"/>
    </source>
</evidence>
<organism evidence="9 10">
    <name type="scientific">Aspergillus saccharolyticus JOP 1030-1</name>
    <dbReference type="NCBI Taxonomy" id="1450539"/>
    <lineage>
        <taxon>Eukaryota</taxon>
        <taxon>Fungi</taxon>
        <taxon>Dikarya</taxon>
        <taxon>Ascomycota</taxon>
        <taxon>Pezizomycotina</taxon>
        <taxon>Eurotiomycetes</taxon>
        <taxon>Eurotiomycetidae</taxon>
        <taxon>Eurotiales</taxon>
        <taxon>Aspergillaceae</taxon>
        <taxon>Aspergillus</taxon>
        <taxon>Aspergillus subgen. Circumdati</taxon>
    </lineage>
</organism>
<keyword evidence="5 8" id="KW-0378">Hydrolase</keyword>
<evidence type="ECO:0000256" key="3">
    <source>
        <dbReference type="ARBA" id="ARBA00022723"/>
    </source>
</evidence>
<dbReference type="RefSeq" id="XP_025435727.1">
    <property type="nucleotide sequence ID" value="XM_025578472.1"/>
</dbReference>